<dbReference type="Pfam" id="PF02082">
    <property type="entry name" value="Rrf2"/>
    <property type="match status" value="1"/>
</dbReference>
<protein>
    <submittedName>
        <fullName evidence="1">Transcriptional regulator, BadM/Rrf2 family</fullName>
    </submittedName>
</protein>
<dbReference type="PANTHER" id="PTHR33221:SF15">
    <property type="entry name" value="HTH-TYPE TRANSCRIPTIONAL REGULATOR YWGB-RELATED"/>
    <property type="match status" value="1"/>
</dbReference>
<gene>
    <name evidence="1" type="ORF">TNO020_180235</name>
</gene>
<dbReference type="RefSeq" id="WP_101916701.1">
    <property type="nucleotide sequence ID" value="NZ_JAFMUR010000003.1"/>
</dbReference>
<dbReference type="GO" id="GO:0003700">
    <property type="term" value="F:DNA-binding transcription factor activity"/>
    <property type="evidence" value="ECO:0007669"/>
    <property type="project" value="TreeGrafter"/>
</dbReference>
<dbReference type="Proteomes" id="UP000234211">
    <property type="component" value="Unassembled WGS sequence"/>
</dbReference>
<sequence>MFSKSCEYGLRAAIYIAEQSSLKKKVGLKEIANAINSPEPFTGKILQILTKNNIANSLKGPHGGFFIEEVNLKKIKLSNIVSVLDGDAIYTGCALGLKQCDHTSPCPLHTKFIEIRERLKVMLEENTLYDILYTQGEKNIFWLKR</sequence>
<dbReference type="InterPro" id="IPR036390">
    <property type="entry name" value="WH_DNA-bd_sf"/>
</dbReference>
<dbReference type="PANTHER" id="PTHR33221">
    <property type="entry name" value="WINGED HELIX-TURN-HELIX TRANSCRIPTIONAL REGULATOR, RRF2 FAMILY"/>
    <property type="match status" value="1"/>
</dbReference>
<evidence type="ECO:0000313" key="2">
    <source>
        <dbReference type="Proteomes" id="UP000234211"/>
    </source>
</evidence>
<dbReference type="InterPro" id="IPR000944">
    <property type="entry name" value="Tscrpt_reg_Rrf2"/>
</dbReference>
<dbReference type="SUPFAM" id="SSF46785">
    <property type="entry name" value="Winged helix' DNA-binding domain"/>
    <property type="match status" value="1"/>
</dbReference>
<dbReference type="AlphaFoldDB" id="A0A2H1YFA8"/>
<dbReference type="Gene3D" id="1.10.10.10">
    <property type="entry name" value="Winged helix-like DNA-binding domain superfamily/Winged helix DNA-binding domain"/>
    <property type="match status" value="1"/>
</dbReference>
<keyword evidence="2" id="KW-1185">Reference proteome</keyword>
<proteinExistence type="predicted"/>
<organism evidence="1 2">
    <name type="scientific">Tenacibaculum piscium</name>
    <dbReference type="NCBI Taxonomy" id="1458515"/>
    <lineage>
        <taxon>Bacteria</taxon>
        <taxon>Pseudomonadati</taxon>
        <taxon>Bacteroidota</taxon>
        <taxon>Flavobacteriia</taxon>
        <taxon>Flavobacteriales</taxon>
        <taxon>Flavobacteriaceae</taxon>
        <taxon>Tenacibaculum</taxon>
    </lineage>
</organism>
<reference evidence="2" key="1">
    <citation type="submission" date="2017-11" db="EMBL/GenBank/DDBJ databases">
        <authorList>
            <person name="Duchaud E."/>
        </authorList>
    </citation>
    <scope>NUCLEOTIDE SEQUENCE [LARGE SCALE GENOMIC DNA]</scope>
    <source>
        <strain evidence="2">Tenacibaculum sp. TNO020</strain>
    </source>
</reference>
<dbReference type="GeneID" id="86943430"/>
<accession>A0A2H1YFA8</accession>
<evidence type="ECO:0000313" key="1">
    <source>
        <dbReference type="EMBL" id="SOS74202.1"/>
    </source>
</evidence>
<dbReference type="EMBL" id="OENF01000010">
    <property type="protein sequence ID" value="SOS74202.1"/>
    <property type="molecule type" value="Genomic_DNA"/>
</dbReference>
<dbReference type="NCBIfam" id="TIGR00738">
    <property type="entry name" value="rrf2_super"/>
    <property type="match status" value="1"/>
</dbReference>
<dbReference type="PROSITE" id="PS51197">
    <property type="entry name" value="HTH_RRF2_2"/>
    <property type="match status" value="1"/>
</dbReference>
<dbReference type="OrthoDB" id="9808360at2"/>
<name>A0A2H1YFA8_9FLAO</name>
<dbReference type="GO" id="GO:0005829">
    <property type="term" value="C:cytosol"/>
    <property type="evidence" value="ECO:0007669"/>
    <property type="project" value="TreeGrafter"/>
</dbReference>
<dbReference type="InterPro" id="IPR036388">
    <property type="entry name" value="WH-like_DNA-bd_sf"/>
</dbReference>